<name>A0AA86UES2_9EUKA</name>
<proteinExistence type="predicted"/>
<accession>A0AA86UES2</accession>
<dbReference type="EMBL" id="CATOUU010000834">
    <property type="protein sequence ID" value="CAI9952854.1"/>
    <property type="molecule type" value="Genomic_DNA"/>
</dbReference>
<reference evidence="1" key="1">
    <citation type="submission" date="2023-06" db="EMBL/GenBank/DDBJ databases">
        <authorList>
            <person name="Kurt Z."/>
        </authorList>
    </citation>
    <scope>NUCLEOTIDE SEQUENCE</scope>
</reference>
<organism evidence="1">
    <name type="scientific">Hexamita inflata</name>
    <dbReference type="NCBI Taxonomy" id="28002"/>
    <lineage>
        <taxon>Eukaryota</taxon>
        <taxon>Metamonada</taxon>
        <taxon>Diplomonadida</taxon>
        <taxon>Hexamitidae</taxon>
        <taxon>Hexamitinae</taxon>
        <taxon>Hexamita</taxon>
    </lineage>
</organism>
<evidence type="ECO:0000313" key="3">
    <source>
        <dbReference type="Proteomes" id="UP001642409"/>
    </source>
</evidence>
<evidence type="ECO:0000313" key="2">
    <source>
        <dbReference type="EMBL" id="CAL5985296.1"/>
    </source>
</evidence>
<protein>
    <submittedName>
        <fullName evidence="2">Hypothetical_protein</fullName>
    </submittedName>
</protein>
<evidence type="ECO:0000313" key="1">
    <source>
        <dbReference type="EMBL" id="CAI9952854.1"/>
    </source>
</evidence>
<keyword evidence="3" id="KW-1185">Reference proteome</keyword>
<gene>
    <name evidence="1" type="ORF">HINF_LOCUS40499</name>
    <name evidence="2" type="ORF">HINF_LOCUS8757</name>
</gene>
<reference evidence="2 3" key="2">
    <citation type="submission" date="2024-07" db="EMBL/GenBank/DDBJ databases">
        <authorList>
            <person name="Akdeniz Z."/>
        </authorList>
    </citation>
    <scope>NUCLEOTIDE SEQUENCE [LARGE SCALE GENOMIC DNA]</scope>
</reference>
<dbReference type="AlphaFoldDB" id="A0AA86UES2"/>
<dbReference type="Proteomes" id="UP001642409">
    <property type="component" value="Unassembled WGS sequence"/>
</dbReference>
<dbReference type="EMBL" id="CAXDID020000018">
    <property type="protein sequence ID" value="CAL5985296.1"/>
    <property type="molecule type" value="Genomic_DNA"/>
</dbReference>
<sequence length="233" mass="27444">MDATFRHRGMESFWYLITFNKYCQQQFFVQLRSDTPNNATCYDLCVRTHNSGRWFAHHRVQHQWSGIQNRTSHGYVVFGTSVIKLDLLNIEITEVCRVCISFQHFKSIPFAVTETYILSNCKVMAAVEVLPLFRVLCFKPVTRDLHLNVDAILNHKQIISLTDVNILKAFTQYKYHEFTLVMPLLQTLEDSTHPQTHLMTYLRITQCLLRYLVLQVRGLDLKQFINRKLKDIN</sequence>
<comment type="caution">
    <text evidence="1">The sequence shown here is derived from an EMBL/GenBank/DDBJ whole genome shotgun (WGS) entry which is preliminary data.</text>
</comment>